<organism evidence="1">
    <name type="scientific">Anguilla anguilla</name>
    <name type="common">European freshwater eel</name>
    <name type="synonym">Muraena anguilla</name>
    <dbReference type="NCBI Taxonomy" id="7936"/>
    <lineage>
        <taxon>Eukaryota</taxon>
        <taxon>Metazoa</taxon>
        <taxon>Chordata</taxon>
        <taxon>Craniata</taxon>
        <taxon>Vertebrata</taxon>
        <taxon>Euteleostomi</taxon>
        <taxon>Actinopterygii</taxon>
        <taxon>Neopterygii</taxon>
        <taxon>Teleostei</taxon>
        <taxon>Anguilliformes</taxon>
        <taxon>Anguillidae</taxon>
        <taxon>Anguilla</taxon>
    </lineage>
</organism>
<proteinExistence type="predicted"/>
<accession>A0A0E9V8L9</accession>
<evidence type="ECO:0000313" key="1">
    <source>
        <dbReference type="EMBL" id="JAH74459.1"/>
    </source>
</evidence>
<name>A0A0E9V8L9_ANGAN</name>
<dbReference type="EMBL" id="GBXM01034118">
    <property type="protein sequence ID" value="JAH74459.1"/>
    <property type="molecule type" value="Transcribed_RNA"/>
</dbReference>
<dbReference type="AlphaFoldDB" id="A0A0E9V8L9"/>
<reference evidence="1" key="2">
    <citation type="journal article" date="2015" name="Fish Shellfish Immunol.">
        <title>Early steps in the European eel (Anguilla anguilla)-Vibrio vulnificus interaction in the gills: Role of the RtxA13 toxin.</title>
        <authorList>
            <person name="Callol A."/>
            <person name="Pajuelo D."/>
            <person name="Ebbesson L."/>
            <person name="Teles M."/>
            <person name="MacKenzie S."/>
            <person name="Amaro C."/>
        </authorList>
    </citation>
    <scope>NUCLEOTIDE SEQUENCE</scope>
</reference>
<protein>
    <submittedName>
        <fullName evidence="1">Uncharacterized protein</fullName>
    </submittedName>
</protein>
<reference evidence="1" key="1">
    <citation type="submission" date="2014-11" db="EMBL/GenBank/DDBJ databases">
        <authorList>
            <person name="Amaro Gonzalez C."/>
        </authorList>
    </citation>
    <scope>NUCLEOTIDE SEQUENCE</scope>
</reference>
<sequence>MIYFENVCLKTIIILNINLKKQKNKKQS</sequence>